<dbReference type="OrthoDB" id="7699805at2759"/>
<feature type="non-terminal residue" evidence="1">
    <location>
        <position position="1"/>
    </location>
</feature>
<dbReference type="Proteomes" id="UP000786811">
    <property type="component" value="Unassembled WGS sequence"/>
</dbReference>
<keyword evidence="2" id="KW-1185">Reference proteome</keyword>
<name>A0A8J2MBT2_COTCN</name>
<accession>A0A8J2MBT2</accession>
<protein>
    <submittedName>
        <fullName evidence="1">Uncharacterized protein</fullName>
    </submittedName>
</protein>
<evidence type="ECO:0000313" key="2">
    <source>
        <dbReference type="Proteomes" id="UP000786811"/>
    </source>
</evidence>
<reference evidence="1" key="1">
    <citation type="submission" date="2021-04" db="EMBL/GenBank/DDBJ databases">
        <authorList>
            <person name="Chebbi M.A.C M."/>
        </authorList>
    </citation>
    <scope>NUCLEOTIDE SEQUENCE</scope>
</reference>
<gene>
    <name evidence="1" type="ORF">HICCMSTLAB_LOCUS2849</name>
</gene>
<sequence>ALIFGEFFLHGKHPQNHRNISSHSLLIQLYIVYPMVQHISSKLWSRFLSEDKIDKFSKSASPFIGGHDYLLNCDYKLTSPNNNERIVKFRDFKRCDHLALFQALSQRLDLRNMDIDDKDPNELTSIFLTLQSSIH</sequence>
<proteinExistence type="predicted"/>
<dbReference type="AlphaFoldDB" id="A0A8J2MBT2"/>
<feature type="non-terminal residue" evidence="1">
    <location>
        <position position="135"/>
    </location>
</feature>
<evidence type="ECO:0000313" key="1">
    <source>
        <dbReference type="EMBL" id="CAG5078818.1"/>
    </source>
</evidence>
<comment type="caution">
    <text evidence="1">The sequence shown here is derived from an EMBL/GenBank/DDBJ whole genome shotgun (WGS) entry which is preliminary data.</text>
</comment>
<organism evidence="1 2">
    <name type="scientific">Cotesia congregata</name>
    <name type="common">Parasitoid wasp</name>
    <name type="synonym">Apanteles congregatus</name>
    <dbReference type="NCBI Taxonomy" id="51543"/>
    <lineage>
        <taxon>Eukaryota</taxon>
        <taxon>Metazoa</taxon>
        <taxon>Ecdysozoa</taxon>
        <taxon>Arthropoda</taxon>
        <taxon>Hexapoda</taxon>
        <taxon>Insecta</taxon>
        <taxon>Pterygota</taxon>
        <taxon>Neoptera</taxon>
        <taxon>Endopterygota</taxon>
        <taxon>Hymenoptera</taxon>
        <taxon>Apocrita</taxon>
        <taxon>Ichneumonoidea</taxon>
        <taxon>Braconidae</taxon>
        <taxon>Microgastrinae</taxon>
        <taxon>Cotesia</taxon>
    </lineage>
</organism>
<dbReference type="EMBL" id="CAJNRD030001117">
    <property type="protein sequence ID" value="CAG5078818.1"/>
    <property type="molecule type" value="Genomic_DNA"/>
</dbReference>